<dbReference type="AlphaFoldDB" id="A0A2W2AJN3"/>
<evidence type="ECO:0000313" key="1">
    <source>
        <dbReference type="EMBL" id="PZF75531.1"/>
    </source>
</evidence>
<dbReference type="Proteomes" id="UP000248795">
    <property type="component" value="Unassembled WGS sequence"/>
</dbReference>
<dbReference type="EMBL" id="QKVK01000009">
    <property type="protein sequence ID" value="PZF75531.1"/>
    <property type="molecule type" value="Genomic_DNA"/>
</dbReference>
<reference evidence="2" key="1">
    <citation type="submission" date="2018-06" db="EMBL/GenBank/DDBJ databases">
        <title>Aestuariibacter litoralis strain KCTC 52945T.</title>
        <authorList>
            <person name="Li X."/>
            <person name="Salam N."/>
            <person name="Li J.-L."/>
            <person name="Chen Y.-M."/>
            <person name="Yang Z.-W."/>
            <person name="Zhang L.-Y."/>
            <person name="Han M.-X."/>
            <person name="Xiao M."/>
            <person name="Li W.-J."/>
        </authorList>
    </citation>
    <scope>NUCLEOTIDE SEQUENCE [LARGE SCALE GENOMIC DNA]</scope>
    <source>
        <strain evidence="2">KCTC 52945</strain>
    </source>
</reference>
<accession>A0A2W2AJN3</accession>
<keyword evidence="2" id="KW-1185">Reference proteome</keyword>
<sequence length="401" mass="43769">MTIPETIAYNGPLYHVLTHASKAARARLSVTRSKSLQKQGNFCLKNGQPRTWILQSPHSGDNTQLRAIAGRLGWPVETKKLAYRGHEGLLRLLSLPTLAGVNLAASSPLTAPWPDLVICSGRGAEAVAFWLRTRNPQLRIVFVGTPWSDLRRFDLVITTPQYRLPQAPNVLHNLLPVHDVTPQRLAAEAERWAPKLAHLPRPVTAVLVGGSSGPYHFTPQAAARLGREASALAASDGGSLLVTTSARTGTAAEDALQAAITAPCFFHRWQPDAADNPFHAMLGLASRIIVTADSISMMAEAVSTVKPVLLFDIEEGPYAMRADLDVPRIGRRGRRLEATFFRLLINHAPPRFSRDLRVVHRQLVRSGHARWLGEPPPASAPAPLEDGLSRSVTRIRALFGL</sequence>
<organism evidence="1 2">
    <name type="scientific">Aestuariivirga litoralis</name>
    <dbReference type="NCBI Taxonomy" id="2650924"/>
    <lineage>
        <taxon>Bacteria</taxon>
        <taxon>Pseudomonadati</taxon>
        <taxon>Pseudomonadota</taxon>
        <taxon>Alphaproteobacteria</taxon>
        <taxon>Hyphomicrobiales</taxon>
        <taxon>Aestuariivirgaceae</taxon>
        <taxon>Aestuariivirga</taxon>
    </lineage>
</organism>
<name>A0A2W2AJN3_9HYPH</name>
<evidence type="ECO:0000313" key="2">
    <source>
        <dbReference type="Proteomes" id="UP000248795"/>
    </source>
</evidence>
<comment type="caution">
    <text evidence="1">The sequence shown here is derived from an EMBL/GenBank/DDBJ whole genome shotgun (WGS) entry which is preliminary data.</text>
</comment>
<dbReference type="Pfam" id="PF06258">
    <property type="entry name" value="Mito_fiss_Elm1"/>
    <property type="match status" value="1"/>
</dbReference>
<gene>
    <name evidence="1" type="ORF">DK847_16940</name>
</gene>
<dbReference type="PANTHER" id="PTHR33986">
    <property type="entry name" value="OS02G0535700 PROTEIN"/>
    <property type="match status" value="1"/>
</dbReference>
<proteinExistence type="predicted"/>
<dbReference type="InterPro" id="IPR009367">
    <property type="entry name" value="Elm1-like"/>
</dbReference>
<protein>
    <submittedName>
        <fullName evidence="1">Nucleoside-diphosphate sugar epimerase</fullName>
    </submittedName>
</protein>
<dbReference type="PANTHER" id="PTHR33986:SF15">
    <property type="entry name" value="MITOCHONDRIAL FISSION PROTEIN ELM1"/>
    <property type="match status" value="1"/>
</dbReference>